<protein>
    <submittedName>
        <fullName evidence="3">PEP-CTERM sorting domain-containing protein</fullName>
    </submittedName>
</protein>
<evidence type="ECO:0000259" key="2">
    <source>
        <dbReference type="Pfam" id="PF07589"/>
    </source>
</evidence>
<proteinExistence type="predicted"/>
<evidence type="ECO:0000256" key="1">
    <source>
        <dbReference type="SAM" id="Phobius"/>
    </source>
</evidence>
<feature type="domain" description="Ice-binding protein C-terminal" evidence="2">
    <location>
        <begin position="31"/>
        <end position="53"/>
    </location>
</feature>
<evidence type="ECO:0000313" key="3">
    <source>
        <dbReference type="EMBL" id="NHZ61463.1"/>
    </source>
</evidence>
<dbReference type="EMBL" id="WHJF01000006">
    <property type="protein sequence ID" value="NHZ61463.1"/>
    <property type="molecule type" value="Genomic_DNA"/>
</dbReference>
<evidence type="ECO:0000313" key="4">
    <source>
        <dbReference type="Proteomes" id="UP000610594"/>
    </source>
</evidence>
<dbReference type="InterPro" id="IPR013424">
    <property type="entry name" value="Ice-binding_C"/>
</dbReference>
<feature type="transmembrane region" description="Helical" evidence="1">
    <location>
        <begin position="26"/>
        <end position="50"/>
    </location>
</feature>
<organism evidence="3 4">
    <name type="scientific">Massilia genomosp. 1</name>
    <dbReference type="NCBI Taxonomy" id="2609280"/>
    <lineage>
        <taxon>Bacteria</taxon>
        <taxon>Pseudomonadati</taxon>
        <taxon>Pseudomonadota</taxon>
        <taxon>Betaproteobacteria</taxon>
        <taxon>Burkholderiales</taxon>
        <taxon>Oxalobacteraceae</taxon>
        <taxon>Telluria group</taxon>
        <taxon>Massilia</taxon>
    </lineage>
</organism>
<dbReference type="Proteomes" id="UP000610594">
    <property type="component" value="Unassembled WGS sequence"/>
</dbReference>
<keyword evidence="1" id="KW-0812">Transmembrane</keyword>
<dbReference type="RefSeq" id="WP_167235710.1">
    <property type="nucleotide sequence ID" value="NZ_WHJF01000006.1"/>
</dbReference>
<accession>A0ABX0MFA7</accession>
<reference evidence="3 4" key="1">
    <citation type="submission" date="2019-10" db="EMBL/GenBank/DDBJ databases">
        <title>Taxonomy of Antarctic Massilia spp.: description of Massilia rubra sp. nov., Massilia aquatica sp. nov., Massilia mucilaginosa sp. nov., Massilia frigida sp. nov. isolated from streams, lakes and regoliths.</title>
        <authorList>
            <person name="Holochova P."/>
            <person name="Sedlacek I."/>
            <person name="Kralova S."/>
            <person name="Maslanova I."/>
            <person name="Busse H.-J."/>
            <person name="Stankova E."/>
            <person name="Vrbovska V."/>
            <person name="Kovarovic V."/>
            <person name="Bartak M."/>
            <person name="Svec P."/>
            <person name="Pantucek R."/>
        </authorList>
    </citation>
    <scope>NUCLEOTIDE SEQUENCE [LARGE SCALE GENOMIC DNA]</scope>
    <source>
        <strain evidence="3 4">CCM 8694</strain>
    </source>
</reference>
<keyword evidence="4" id="KW-1185">Reference proteome</keyword>
<comment type="caution">
    <text evidence="3">The sequence shown here is derived from an EMBL/GenBank/DDBJ whole genome shotgun (WGS) entry which is preliminary data.</text>
</comment>
<gene>
    <name evidence="3" type="ORF">F1735_03960</name>
</gene>
<sequence>MYTNAWGYPGWELHTRNVSLDMTTGVIAVLEPSSNAMLLGGLTLLGGAAWRRRDKRRT</sequence>
<keyword evidence="1" id="KW-0472">Membrane</keyword>
<keyword evidence="1" id="KW-1133">Transmembrane helix</keyword>
<name>A0ABX0MFA7_9BURK</name>
<dbReference type="Pfam" id="PF07589">
    <property type="entry name" value="PEP-CTERM"/>
    <property type="match status" value="1"/>
</dbReference>